<proteinExistence type="predicted"/>
<reference evidence="1" key="1">
    <citation type="submission" date="2022-11" db="EMBL/GenBank/DDBJ databases">
        <title>Minimal conservation of predation-associated metabolite biosynthetic gene clusters underscores biosynthetic potential of Myxococcota including descriptions for ten novel species: Archangium lansinium sp. nov., Myxococcus landrumus sp. nov., Nannocystis bai.</title>
        <authorList>
            <person name="Ahearne A."/>
            <person name="Stevens C."/>
            <person name="Dowd S."/>
        </authorList>
    </citation>
    <scope>NUCLEOTIDE SEQUENCE</scope>
    <source>
        <strain evidence="1">Fl3</strain>
    </source>
</reference>
<dbReference type="RefSeq" id="WP_269039500.1">
    <property type="nucleotide sequence ID" value="NZ_CP114040.1"/>
</dbReference>
<dbReference type="EMBL" id="CP114040">
    <property type="protein sequence ID" value="WAS97136.1"/>
    <property type="molecule type" value="Genomic_DNA"/>
</dbReference>
<name>A0ABY7HCX0_9BACT</name>
<protein>
    <recommendedName>
        <fullName evidence="3">Lipoprotein</fullName>
    </recommendedName>
</protein>
<evidence type="ECO:0000313" key="1">
    <source>
        <dbReference type="EMBL" id="WAS97136.1"/>
    </source>
</evidence>
<sequence length="171" mass="17843">MRTSTLAGIALAVILSGCDEQLSEKDVTDLPAGDALGDAFAGDYTMELTTLSCEGVCAPVKISELMVLHVCDVGARQSGTARVSQTDGRLQLDIDGALQASRLIGGVDKDGSFDVGGVATAASQARTFRSRVAGSLDATGGTGVMHTSSLGRRSDLRELQCEARHELSLWR</sequence>
<evidence type="ECO:0008006" key="3">
    <source>
        <dbReference type="Google" id="ProtNLM"/>
    </source>
</evidence>
<keyword evidence="2" id="KW-1185">Reference proteome</keyword>
<dbReference type="PROSITE" id="PS51257">
    <property type="entry name" value="PROKAR_LIPOPROTEIN"/>
    <property type="match status" value="1"/>
</dbReference>
<accession>A0ABY7HCX0</accession>
<gene>
    <name evidence="1" type="ORF">O0S08_13390</name>
</gene>
<evidence type="ECO:0000313" key="2">
    <source>
        <dbReference type="Proteomes" id="UP001164459"/>
    </source>
</evidence>
<dbReference type="Proteomes" id="UP001164459">
    <property type="component" value="Chromosome"/>
</dbReference>
<organism evidence="1 2">
    <name type="scientific">Nannocystis punicea</name>
    <dbReference type="NCBI Taxonomy" id="2995304"/>
    <lineage>
        <taxon>Bacteria</taxon>
        <taxon>Pseudomonadati</taxon>
        <taxon>Myxococcota</taxon>
        <taxon>Polyangia</taxon>
        <taxon>Nannocystales</taxon>
        <taxon>Nannocystaceae</taxon>
        <taxon>Nannocystis</taxon>
    </lineage>
</organism>